<dbReference type="Proteomes" id="UP000027665">
    <property type="component" value="Unassembled WGS sequence"/>
</dbReference>
<keyword evidence="2 3" id="KW-0663">Pyridoxal phosphate</keyword>
<evidence type="ECO:0000256" key="3">
    <source>
        <dbReference type="RuleBase" id="RU004508"/>
    </source>
</evidence>
<dbReference type="InterPro" id="IPR015424">
    <property type="entry name" value="PyrdxlP-dep_Trfase"/>
</dbReference>
<dbReference type="Gene3D" id="3.90.1150.10">
    <property type="entry name" value="Aspartate Aminotransferase, domain 1"/>
    <property type="match status" value="1"/>
</dbReference>
<dbReference type="PANTHER" id="PTHR30244">
    <property type="entry name" value="TRANSAMINASE"/>
    <property type="match status" value="1"/>
</dbReference>
<dbReference type="Gene3D" id="3.40.640.10">
    <property type="entry name" value="Type I PLP-dependent aspartate aminotransferase-like (Major domain)"/>
    <property type="match status" value="1"/>
</dbReference>
<protein>
    <submittedName>
        <fullName evidence="4">Pyridoxal phosphate-dependent aminotransferase</fullName>
    </submittedName>
</protein>
<dbReference type="AlphaFoldDB" id="A0A073IT98"/>
<evidence type="ECO:0000313" key="5">
    <source>
        <dbReference type="Proteomes" id="UP000027665"/>
    </source>
</evidence>
<dbReference type="eggNOG" id="COG0399">
    <property type="taxonomic scope" value="Bacteria"/>
</dbReference>
<organism evidence="4 5">
    <name type="scientific">Synergistes jonesii</name>
    <dbReference type="NCBI Taxonomy" id="2754"/>
    <lineage>
        <taxon>Bacteria</taxon>
        <taxon>Thermotogati</taxon>
        <taxon>Synergistota</taxon>
        <taxon>Synergistia</taxon>
        <taxon>Synergistales</taxon>
        <taxon>Synergistaceae</taxon>
        <taxon>Synergistes</taxon>
    </lineage>
</organism>
<dbReference type="GO" id="GO:0008483">
    <property type="term" value="F:transaminase activity"/>
    <property type="evidence" value="ECO:0007669"/>
    <property type="project" value="UniProtKB-KW"/>
</dbReference>
<dbReference type="EMBL" id="JMKI01000002">
    <property type="protein sequence ID" value="KEJ93533.1"/>
    <property type="molecule type" value="Genomic_DNA"/>
</dbReference>
<keyword evidence="4" id="KW-0032">Aminotransferase</keyword>
<evidence type="ECO:0000313" key="4">
    <source>
        <dbReference type="EMBL" id="KEJ93533.1"/>
    </source>
</evidence>
<dbReference type="InterPro" id="IPR015421">
    <property type="entry name" value="PyrdxlP-dep_Trfase_major"/>
</dbReference>
<comment type="similarity">
    <text evidence="3">Belongs to the DegT/DnrJ/EryC1 family.</text>
</comment>
<dbReference type="CDD" id="cd00616">
    <property type="entry name" value="AHBA_syn"/>
    <property type="match status" value="1"/>
</dbReference>
<name>A0A073IT98_9BACT</name>
<feature type="modified residue" description="N6-(pyridoxal phosphate)lysine" evidence="2">
    <location>
        <position position="193"/>
    </location>
</feature>
<evidence type="ECO:0000256" key="1">
    <source>
        <dbReference type="PIRSR" id="PIRSR000390-1"/>
    </source>
</evidence>
<gene>
    <name evidence="4" type="ORF">EH55_01810</name>
</gene>
<dbReference type="SUPFAM" id="SSF53383">
    <property type="entry name" value="PLP-dependent transferases"/>
    <property type="match status" value="1"/>
</dbReference>
<sequence>MKRPDKRILLSYPHMSGDELEYVKDAFASNWIAPLGPHVDAFEKESAEFAGVKSALALSSGSAAIHLALRLLGVGAGDVVFCSTLTFVASVAPAVYQNATPVFIDSDEETWNMSPRALRSAFECAERKGKLPKCVIVAELYGQPPRLDEISALCEEYSVPILEDAAEALGAEYDGKKCGSFGSVGVYSYNGNKIITTSGGGMLLSDNEEYVEKARFLATQARERAPWYEHREIGYNYRISNLLAAVGRAQMLHLDERVSRRREIFAKYRRELTDVPGISFMPEYKKCRATRWLTAALIPPGSGRDFTDVLGYMDSQNVECRPLWKPMHLQPCFAGAEYFADGERSVSEELFARGICLPSASAMTDEEQEWVIKSLKESLS</sequence>
<dbReference type="PATRIC" id="fig|2754.20.peg.322"/>
<dbReference type="GO" id="GO:0030170">
    <property type="term" value="F:pyridoxal phosphate binding"/>
    <property type="evidence" value="ECO:0007669"/>
    <property type="project" value="TreeGrafter"/>
</dbReference>
<dbReference type="STRING" id="2754.EH55_01810"/>
<reference evidence="4 5" key="1">
    <citation type="submission" date="2014-04" db="EMBL/GenBank/DDBJ databases">
        <title>Draft Genome Sequence of Synergistes jonesii.</title>
        <authorList>
            <person name="Coil D.A."/>
            <person name="Eisen J.A."/>
            <person name="Holland-Moritz H.E."/>
        </authorList>
    </citation>
    <scope>NUCLEOTIDE SEQUENCE [LARGE SCALE GENOMIC DNA]</scope>
    <source>
        <strain evidence="4 5">78-1</strain>
    </source>
</reference>
<dbReference type="GO" id="GO:0000271">
    <property type="term" value="P:polysaccharide biosynthetic process"/>
    <property type="evidence" value="ECO:0007669"/>
    <property type="project" value="TreeGrafter"/>
</dbReference>
<dbReference type="PANTHER" id="PTHR30244:SF34">
    <property type="entry name" value="DTDP-4-AMINO-4,6-DIDEOXYGALACTOSE TRANSAMINASE"/>
    <property type="match status" value="1"/>
</dbReference>
<proteinExistence type="inferred from homology"/>
<keyword evidence="4" id="KW-0808">Transferase</keyword>
<accession>A0A073IT98</accession>
<dbReference type="PIRSF" id="PIRSF000390">
    <property type="entry name" value="PLP_StrS"/>
    <property type="match status" value="1"/>
</dbReference>
<dbReference type="Pfam" id="PF01041">
    <property type="entry name" value="DegT_DnrJ_EryC1"/>
    <property type="match status" value="1"/>
</dbReference>
<evidence type="ECO:0000256" key="2">
    <source>
        <dbReference type="PIRSR" id="PIRSR000390-2"/>
    </source>
</evidence>
<dbReference type="InterPro" id="IPR015422">
    <property type="entry name" value="PyrdxlP-dep_Trfase_small"/>
</dbReference>
<feature type="active site" description="Proton acceptor" evidence="1">
    <location>
        <position position="193"/>
    </location>
</feature>
<dbReference type="InterPro" id="IPR000653">
    <property type="entry name" value="DegT/StrS_aminotransferase"/>
</dbReference>
<comment type="caution">
    <text evidence="4">The sequence shown here is derived from an EMBL/GenBank/DDBJ whole genome shotgun (WGS) entry which is preliminary data.</text>
</comment>
<keyword evidence="5" id="KW-1185">Reference proteome</keyword>